<dbReference type="Proteomes" id="UP001172102">
    <property type="component" value="Unassembled WGS sequence"/>
</dbReference>
<keyword evidence="1" id="KW-0812">Transmembrane</keyword>
<name>A0AA40DTM7_9PEZI</name>
<reference evidence="2" key="1">
    <citation type="submission" date="2023-06" db="EMBL/GenBank/DDBJ databases">
        <title>Genome-scale phylogeny and comparative genomics of the fungal order Sordariales.</title>
        <authorList>
            <consortium name="Lawrence Berkeley National Laboratory"/>
            <person name="Hensen N."/>
            <person name="Bonometti L."/>
            <person name="Westerberg I."/>
            <person name="Brannstrom I.O."/>
            <person name="Guillou S."/>
            <person name="Cros-Aarteil S."/>
            <person name="Calhoun S."/>
            <person name="Haridas S."/>
            <person name="Kuo A."/>
            <person name="Mondo S."/>
            <person name="Pangilinan J."/>
            <person name="Riley R."/>
            <person name="Labutti K."/>
            <person name="Andreopoulos B."/>
            <person name="Lipzen A."/>
            <person name="Chen C."/>
            <person name="Yanf M."/>
            <person name="Daum C."/>
            <person name="Ng V."/>
            <person name="Clum A."/>
            <person name="Steindorff A."/>
            <person name="Ohm R."/>
            <person name="Martin F."/>
            <person name="Silar P."/>
            <person name="Natvig D."/>
            <person name="Lalanne C."/>
            <person name="Gautier V."/>
            <person name="Ament-Velasquez S.L."/>
            <person name="Kruys A."/>
            <person name="Hutchinson M.I."/>
            <person name="Powell A.J."/>
            <person name="Barry K."/>
            <person name="Miller A.N."/>
            <person name="Grigoriev I.V."/>
            <person name="Debuchy R."/>
            <person name="Gladieux P."/>
            <person name="Thoren M.H."/>
            <person name="Johannesson H."/>
        </authorList>
    </citation>
    <scope>NUCLEOTIDE SEQUENCE</scope>
    <source>
        <strain evidence="2">SMH4607-1</strain>
    </source>
</reference>
<protein>
    <submittedName>
        <fullName evidence="2">Uncharacterized protein</fullName>
    </submittedName>
</protein>
<dbReference type="AlphaFoldDB" id="A0AA40DTM7"/>
<evidence type="ECO:0000313" key="3">
    <source>
        <dbReference type="Proteomes" id="UP001172102"/>
    </source>
</evidence>
<gene>
    <name evidence="2" type="ORF">B0H67DRAFT_233467</name>
</gene>
<keyword evidence="1" id="KW-0472">Membrane</keyword>
<feature type="transmembrane region" description="Helical" evidence="1">
    <location>
        <begin position="6"/>
        <end position="24"/>
    </location>
</feature>
<keyword evidence="3" id="KW-1185">Reference proteome</keyword>
<accession>A0AA40DTM7</accession>
<evidence type="ECO:0000313" key="2">
    <source>
        <dbReference type="EMBL" id="KAK0715070.1"/>
    </source>
</evidence>
<sequence>MLVLILWELFAGPGVFVALGLFVVRGSSEMRRQIGWQSFVAGSKLIAGSNAKHTHATPKNIRERGKVFVKSGKGHAASHILSSSSRLIQIDKTTTRRFSGRNFLENPSSKPNQPKTNVSFCFICFLFVGPLPPRRDFTGLEWDRGR</sequence>
<comment type="caution">
    <text evidence="2">The sequence shown here is derived from an EMBL/GenBank/DDBJ whole genome shotgun (WGS) entry which is preliminary data.</text>
</comment>
<organism evidence="2 3">
    <name type="scientific">Lasiosphaeris hirsuta</name>
    <dbReference type="NCBI Taxonomy" id="260670"/>
    <lineage>
        <taxon>Eukaryota</taxon>
        <taxon>Fungi</taxon>
        <taxon>Dikarya</taxon>
        <taxon>Ascomycota</taxon>
        <taxon>Pezizomycotina</taxon>
        <taxon>Sordariomycetes</taxon>
        <taxon>Sordariomycetidae</taxon>
        <taxon>Sordariales</taxon>
        <taxon>Lasiosphaeriaceae</taxon>
        <taxon>Lasiosphaeris</taxon>
    </lineage>
</organism>
<proteinExistence type="predicted"/>
<evidence type="ECO:0000256" key="1">
    <source>
        <dbReference type="SAM" id="Phobius"/>
    </source>
</evidence>
<keyword evidence="1" id="KW-1133">Transmembrane helix</keyword>
<dbReference type="EMBL" id="JAUKUA010000004">
    <property type="protein sequence ID" value="KAK0715070.1"/>
    <property type="molecule type" value="Genomic_DNA"/>
</dbReference>